<evidence type="ECO:0000313" key="4">
    <source>
        <dbReference type="EMBL" id="MFD1935103.1"/>
    </source>
</evidence>
<dbReference type="InterPro" id="IPR036779">
    <property type="entry name" value="LysM_dom_sf"/>
</dbReference>
<dbReference type="Gene3D" id="1.25.40.10">
    <property type="entry name" value="Tetratricopeptide repeat domain"/>
    <property type="match status" value="1"/>
</dbReference>
<reference evidence="5" key="1">
    <citation type="journal article" date="2019" name="Int. J. Syst. Evol. Microbiol.">
        <title>The Global Catalogue of Microorganisms (GCM) 10K type strain sequencing project: providing services to taxonomists for standard genome sequencing and annotation.</title>
        <authorList>
            <consortium name="The Broad Institute Genomics Platform"/>
            <consortium name="The Broad Institute Genome Sequencing Center for Infectious Disease"/>
            <person name="Wu L."/>
            <person name="Ma J."/>
        </authorList>
    </citation>
    <scope>NUCLEOTIDE SEQUENCE [LARGE SCALE GENOMIC DNA]</scope>
    <source>
        <strain evidence="5">ICMP 6774ER</strain>
    </source>
</reference>
<dbReference type="InterPro" id="IPR018392">
    <property type="entry name" value="LysM"/>
</dbReference>
<dbReference type="InterPro" id="IPR011990">
    <property type="entry name" value="TPR-like_helical_dom_sf"/>
</dbReference>
<feature type="domain" description="LysM" evidence="3">
    <location>
        <begin position="145"/>
        <end position="201"/>
    </location>
</feature>
<dbReference type="Gene3D" id="1.10.10.10">
    <property type="entry name" value="Winged helix-like DNA-binding domain superfamily/Winged helix DNA-binding domain"/>
    <property type="match status" value="1"/>
</dbReference>
<sequence>MLAGVVLVGIEGGVPYMLVRFAGLPIPRGLPSWTAVERLLLHPIPDQLLLSVLAVPLWLLWAAFSLALIVEITALARGVELHVPLLGPLQAMAAGLLGSMAIAVLPIDLRTASTPIQPAAVPVAAAQVVGVATVADGAPHEPRERVHVVKPGDSLWKVAGRRLGSGLKWRSIWKLNAGRRQVDGQVFTDPDVIQPGWRLRLPGAHRSRPSVQVEQPPAREPSPPAPARTAQPAEQTPSVTPVIVTIDMPSGGVVALSAVAGMCVAQALARFHRRRRRVPPSAAEGVTITPEPDMPPVIEASRRAYNQSFREQDQAPPSDAELIRAASGIEVPGDIVIGVHEDGSPVRLSLAGMSLGLAGPGALDVVRGILLDLLHQAGDFRVEVLTCAADAARLLDVEESRAHALARVVPGLTVLESMGAALDRFEEIRFTRRRMLAEREAGRVEELRQRDPGEALPIVIVVVTPEDEVDTRLSTLLEARCGMGALLLGDRPAATCQVAADHSVSAAHGQAGRPLAGTNLVHLAAGDLVDALRVLGEAQPDAYEQDAAVPPGGTVAEWEHPTPVWVQVMGRPAVLVKGHEQSLRIRGLKLSLLVYLALHPRGATKEVISEALWPGKPPGHEFHSLLRHLRDALETATGLTGESFVVAMDNETYRVDAERIGFDLWEFQREVKAVRVAADTASRIAVLDRAARLCVGELGIGLSEEWILEERYPLTLAQVDVLTQLAELCDDHERSLELLDQARRLDPDTEEIWCRIMRLHQRLGHFDQARHTGQLLLAHLRTLRAEPMSTTAELLAAVLGRRAP</sequence>
<dbReference type="CDD" id="cd00118">
    <property type="entry name" value="LysM"/>
    <property type="match status" value="1"/>
</dbReference>
<dbReference type="Gene3D" id="3.10.350.10">
    <property type="entry name" value="LysM domain"/>
    <property type="match status" value="1"/>
</dbReference>
<keyword evidence="2" id="KW-0472">Membrane</keyword>
<name>A0ABW4SZP6_9ACTN</name>
<dbReference type="PANTHER" id="PTHR35807">
    <property type="entry name" value="TRANSCRIPTIONAL REGULATOR REDD-RELATED"/>
    <property type="match status" value="1"/>
</dbReference>
<dbReference type="SUPFAM" id="SSF48452">
    <property type="entry name" value="TPR-like"/>
    <property type="match status" value="1"/>
</dbReference>
<gene>
    <name evidence="4" type="ORF">ACFSKW_26875</name>
</gene>
<dbReference type="InterPro" id="IPR005158">
    <property type="entry name" value="BTAD"/>
</dbReference>
<evidence type="ECO:0000313" key="5">
    <source>
        <dbReference type="Proteomes" id="UP001597368"/>
    </source>
</evidence>
<feature type="transmembrane region" description="Helical" evidence="2">
    <location>
        <begin position="48"/>
        <end position="73"/>
    </location>
</feature>
<protein>
    <submittedName>
        <fullName evidence="4">LysM peptidoglycan-binding domain-containing protein</fullName>
    </submittedName>
</protein>
<dbReference type="RefSeq" id="WP_379575222.1">
    <property type="nucleotide sequence ID" value="NZ_JBHUFV010000039.1"/>
</dbReference>
<dbReference type="InterPro" id="IPR051677">
    <property type="entry name" value="AfsR-DnrI-RedD_regulator"/>
</dbReference>
<dbReference type="Proteomes" id="UP001597368">
    <property type="component" value="Unassembled WGS sequence"/>
</dbReference>
<dbReference type="SMART" id="SM00257">
    <property type="entry name" value="LysM"/>
    <property type="match status" value="1"/>
</dbReference>
<comment type="caution">
    <text evidence="4">The sequence shown here is derived from an EMBL/GenBank/DDBJ whole genome shotgun (WGS) entry which is preliminary data.</text>
</comment>
<proteinExistence type="predicted"/>
<feature type="transmembrane region" description="Helical" evidence="2">
    <location>
        <begin position="85"/>
        <end position="107"/>
    </location>
</feature>
<dbReference type="InterPro" id="IPR036388">
    <property type="entry name" value="WH-like_DNA-bd_sf"/>
</dbReference>
<evidence type="ECO:0000256" key="1">
    <source>
        <dbReference type="SAM" id="MobiDB-lite"/>
    </source>
</evidence>
<evidence type="ECO:0000256" key="2">
    <source>
        <dbReference type="SAM" id="Phobius"/>
    </source>
</evidence>
<keyword evidence="2" id="KW-1133">Transmembrane helix</keyword>
<keyword evidence="5" id="KW-1185">Reference proteome</keyword>
<dbReference type="SMART" id="SM01043">
    <property type="entry name" value="BTAD"/>
    <property type="match status" value="1"/>
</dbReference>
<accession>A0ABW4SZP6</accession>
<evidence type="ECO:0000259" key="3">
    <source>
        <dbReference type="PROSITE" id="PS51782"/>
    </source>
</evidence>
<organism evidence="4 5">
    <name type="scientific">Nonomuraea mangrovi</name>
    <dbReference type="NCBI Taxonomy" id="2316207"/>
    <lineage>
        <taxon>Bacteria</taxon>
        <taxon>Bacillati</taxon>
        <taxon>Actinomycetota</taxon>
        <taxon>Actinomycetes</taxon>
        <taxon>Streptosporangiales</taxon>
        <taxon>Streptosporangiaceae</taxon>
        <taxon>Nonomuraea</taxon>
    </lineage>
</organism>
<keyword evidence="2" id="KW-0812">Transmembrane</keyword>
<dbReference type="Pfam" id="PF01476">
    <property type="entry name" value="LysM"/>
    <property type="match status" value="1"/>
</dbReference>
<feature type="region of interest" description="Disordered" evidence="1">
    <location>
        <begin position="202"/>
        <end position="238"/>
    </location>
</feature>
<dbReference type="PROSITE" id="PS51782">
    <property type="entry name" value="LYSM"/>
    <property type="match status" value="1"/>
</dbReference>
<dbReference type="EMBL" id="JBHUFV010000039">
    <property type="protein sequence ID" value="MFD1935103.1"/>
    <property type="molecule type" value="Genomic_DNA"/>
</dbReference>